<evidence type="ECO:0000313" key="3">
    <source>
        <dbReference type="EMBL" id="RCW63926.1"/>
    </source>
</evidence>
<dbReference type="InterPro" id="IPR029787">
    <property type="entry name" value="Nucleotide_cyclase"/>
</dbReference>
<dbReference type="GO" id="GO:0043709">
    <property type="term" value="P:cell adhesion involved in single-species biofilm formation"/>
    <property type="evidence" value="ECO:0007669"/>
    <property type="project" value="TreeGrafter"/>
</dbReference>
<dbReference type="InterPro" id="IPR011623">
    <property type="entry name" value="7TMR_DISM_rcpt_extracell_dom1"/>
</dbReference>
<keyword evidence="1" id="KW-0472">Membrane</keyword>
<keyword evidence="4" id="KW-1185">Reference proteome</keyword>
<gene>
    <name evidence="3" type="ORF">DFR57_11551</name>
</gene>
<dbReference type="FunFam" id="3.30.70.270:FF:000001">
    <property type="entry name" value="Diguanylate cyclase domain protein"/>
    <property type="match status" value="1"/>
</dbReference>
<dbReference type="OrthoDB" id="9759607at2"/>
<comment type="caution">
    <text evidence="3">The sequence shown here is derived from an EMBL/GenBank/DDBJ whole genome shotgun (WGS) entry which is preliminary data.</text>
</comment>
<organism evidence="3 4">
    <name type="scientific">Saliterribacillus persicus</name>
    <dbReference type="NCBI Taxonomy" id="930114"/>
    <lineage>
        <taxon>Bacteria</taxon>
        <taxon>Bacillati</taxon>
        <taxon>Bacillota</taxon>
        <taxon>Bacilli</taxon>
        <taxon>Bacillales</taxon>
        <taxon>Bacillaceae</taxon>
        <taxon>Saliterribacillus</taxon>
    </lineage>
</organism>
<feature type="transmembrane region" description="Helical" evidence="1">
    <location>
        <begin position="325"/>
        <end position="347"/>
    </location>
</feature>
<proteinExistence type="predicted"/>
<feature type="transmembrane region" description="Helical" evidence="1">
    <location>
        <begin position="207"/>
        <end position="229"/>
    </location>
</feature>
<dbReference type="PANTHER" id="PTHR45138">
    <property type="entry name" value="REGULATORY COMPONENTS OF SENSORY TRANSDUCTION SYSTEM"/>
    <property type="match status" value="1"/>
</dbReference>
<feature type="transmembrane region" description="Helical" evidence="1">
    <location>
        <begin position="359"/>
        <end position="382"/>
    </location>
</feature>
<feature type="domain" description="GGDEF" evidence="2">
    <location>
        <begin position="488"/>
        <end position="626"/>
    </location>
</feature>
<accession>A0A368X9L1</accession>
<reference evidence="3 4" key="1">
    <citation type="submission" date="2018-07" db="EMBL/GenBank/DDBJ databases">
        <title>Genomic Encyclopedia of Type Strains, Phase IV (KMG-IV): sequencing the most valuable type-strain genomes for metagenomic binning, comparative biology and taxonomic classification.</title>
        <authorList>
            <person name="Goeker M."/>
        </authorList>
    </citation>
    <scope>NUCLEOTIDE SEQUENCE [LARGE SCALE GENOMIC DNA]</scope>
    <source>
        <strain evidence="3 4">DSM 27696</strain>
    </source>
</reference>
<feature type="transmembrane region" description="Helical" evidence="1">
    <location>
        <begin position="274"/>
        <end position="294"/>
    </location>
</feature>
<dbReference type="Proteomes" id="UP000252585">
    <property type="component" value="Unassembled WGS sequence"/>
</dbReference>
<dbReference type="PANTHER" id="PTHR45138:SF9">
    <property type="entry name" value="DIGUANYLATE CYCLASE DGCM-RELATED"/>
    <property type="match status" value="1"/>
</dbReference>
<dbReference type="Pfam" id="PF00990">
    <property type="entry name" value="GGDEF"/>
    <property type="match status" value="1"/>
</dbReference>
<dbReference type="SUPFAM" id="SSF55073">
    <property type="entry name" value="Nucleotide cyclase"/>
    <property type="match status" value="1"/>
</dbReference>
<feature type="transmembrane region" description="Helical" evidence="1">
    <location>
        <begin position="388"/>
        <end position="405"/>
    </location>
</feature>
<dbReference type="Gene3D" id="2.60.120.260">
    <property type="entry name" value="Galactose-binding domain-like"/>
    <property type="match status" value="1"/>
</dbReference>
<dbReference type="EMBL" id="QPJJ01000015">
    <property type="protein sequence ID" value="RCW63926.1"/>
    <property type="molecule type" value="Genomic_DNA"/>
</dbReference>
<dbReference type="SUPFAM" id="SSF49785">
    <property type="entry name" value="Galactose-binding domain-like"/>
    <property type="match status" value="1"/>
</dbReference>
<dbReference type="Gene3D" id="3.30.70.270">
    <property type="match status" value="1"/>
</dbReference>
<dbReference type="InterPro" id="IPR043128">
    <property type="entry name" value="Rev_trsase/Diguanyl_cyclase"/>
</dbReference>
<dbReference type="GO" id="GO:0052621">
    <property type="term" value="F:diguanylate cyclase activity"/>
    <property type="evidence" value="ECO:0007669"/>
    <property type="project" value="TreeGrafter"/>
</dbReference>
<dbReference type="AlphaFoldDB" id="A0A368X9L1"/>
<keyword evidence="1" id="KW-1133">Transmembrane helix</keyword>
<dbReference type="PROSITE" id="PS51257">
    <property type="entry name" value="PROKAR_LIPOPROTEIN"/>
    <property type="match status" value="1"/>
</dbReference>
<evidence type="ECO:0000313" key="4">
    <source>
        <dbReference type="Proteomes" id="UP000252585"/>
    </source>
</evidence>
<dbReference type="CDD" id="cd01949">
    <property type="entry name" value="GGDEF"/>
    <property type="match status" value="1"/>
</dbReference>
<dbReference type="InterPro" id="IPR000160">
    <property type="entry name" value="GGDEF_dom"/>
</dbReference>
<dbReference type="InterPro" id="IPR050469">
    <property type="entry name" value="Diguanylate_Cyclase"/>
</dbReference>
<dbReference type="GO" id="GO:0005886">
    <property type="term" value="C:plasma membrane"/>
    <property type="evidence" value="ECO:0007669"/>
    <property type="project" value="TreeGrafter"/>
</dbReference>
<evidence type="ECO:0000256" key="1">
    <source>
        <dbReference type="SAM" id="Phobius"/>
    </source>
</evidence>
<dbReference type="SMART" id="SM00267">
    <property type="entry name" value="GGDEF"/>
    <property type="match status" value="1"/>
</dbReference>
<keyword evidence="1" id="KW-0812">Transmembrane</keyword>
<feature type="transmembrane region" description="Helical" evidence="1">
    <location>
        <begin position="301"/>
        <end position="319"/>
    </location>
</feature>
<dbReference type="PROSITE" id="PS50887">
    <property type="entry name" value="GGDEF"/>
    <property type="match status" value="1"/>
</dbReference>
<dbReference type="Pfam" id="PF07695">
    <property type="entry name" value="7TMR-DISM_7TM"/>
    <property type="match status" value="1"/>
</dbReference>
<name>A0A368X9L1_9BACI</name>
<sequence>MGDFMKLKLITLLFFIFILQACDLPAQISSQDKVAMNGELDLSEWKHEDKLIQLNGEWKFYWKQLLNPEDFSEGSSNSEARIIDLLGIWNDPSIKDKPLSNDGYATYRLKVSNTTLNEVLSLKIPYMYSSYKLWVDGQLMATNGQVGIDKSTSIPDKKPQVIHFSPNTDTFIITLQISNFHHIDGGILDPIIFGTSKNIYASHEKDIFFQSILIGFLLLAGIYHIGLGVFRKVEPYFFYFGALCLVAAFRNLMVDNVFFTKIFPNIPWEIVNKLDYISLYSHVPLLAMVLYPLYPKESSKWFTIVTIVVTGIFNLLTLFTGSKIFLSIEVFFHIFMIICVCYVFIVLIRSLKSKHEERYYLLIGIVLLMVSILLDLAVEFLLLPDVNLYPIGLVFLMICLSLVISRRLSHSLDLSKNLATDLAQLNSELEEKVEARTNQLLHTNKKLAELNDKLKNMALIDGLTNIPNRRQFDEYFKEQYEACAKNNIPLSILFLDIDYFKFFNDLYGHQRGDECLKQVAQELDKQLHALPNGLAARYGGEEFVCLIPKLRQAEVGRIANNINRKIEQLKIAHENSPLSEYVTLSIGVFTATPSAQIDKDTMLKYADDALYQAKDKGRNQVVQHGDGSGVS</sequence>
<dbReference type="GO" id="GO:1902201">
    <property type="term" value="P:negative regulation of bacterial-type flagellum-dependent cell motility"/>
    <property type="evidence" value="ECO:0007669"/>
    <property type="project" value="TreeGrafter"/>
</dbReference>
<dbReference type="InterPro" id="IPR008979">
    <property type="entry name" value="Galactose-bd-like_sf"/>
</dbReference>
<dbReference type="NCBIfam" id="TIGR00254">
    <property type="entry name" value="GGDEF"/>
    <property type="match status" value="1"/>
</dbReference>
<feature type="transmembrane region" description="Helical" evidence="1">
    <location>
        <begin position="236"/>
        <end position="254"/>
    </location>
</feature>
<protein>
    <submittedName>
        <fullName evidence="3">Diguanylate cyclase (GGDEF)-like protein</fullName>
    </submittedName>
</protein>
<evidence type="ECO:0000259" key="2">
    <source>
        <dbReference type="PROSITE" id="PS50887"/>
    </source>
</evidence>